<proteinExistence type="predicted"/>
<organism evidence="1 2">
    <name type="scientific">Cellulomonas alba</name>
    <dbReference type="NCBI Taxonomy" id="3053467"/>
    <lineage>
        <taxon>Bacteria</taxon>
        <taxon>Bacillati</taxon>
        <taxon>Actinomycetota</taxon>
        <taxon>Actinomycetes</taxon>
        <taxon>Micrococcales</taxon>
        <taxon>Cellulomonadaceae</taxon>
        <taxon>Cellulomonas</taxon>
    </lineage>
</organism>
<reference evidence="1 2" key="1">
    <citation type="submission" date="2023-06" db="EMBL/GenBank/DDBJ databases">
        <title>Cellulomonas sp. MW4 Whole genome sequence.</title>
        <authorList>
            <person name="Park S."/>
        </authorList>
    </citation>
    <scope>NUCLEOTIDE SEQUENCE [LARGE SCALE GENOMIC DNA]</scope>
    <source>
        <strain evidence="1 2">MW4</strain>
    </source>
</reference>
<keyword evidence="2" id="KW-1185">Reference proteome</keyword>
<comment type="caution">
    <text evidence="1">The sequence shown here is derived from an EMBL/GenBank/DDBJ whole genome shotgun (WGS) entry which is preliminary data.</text>
</comment>
<dbReference type="Proteomes" id="UP001529338">
    <property type="component" value="Unassembled WGS sequence"/>
</dbReference>
<name>A0ABT7SFB6_9CELL</name>
<sequence>MVPALPRLDAADPNVRGRHLLALPADVAEDEVEVLAQSRFAGARWVDAAEPPTTTRSLLRPVTAVLGIRAVGADTAPSRTLRIGRRSTLTGPYRVEPTDAVALNLPPATTLAYVVEAPRERGAKPYPGGDRDGLKRAFPDGLPVLEEERVVQWLVAAARRLGGAVRTAERGVVLTPDPDSAIDLTVYSDRWLEPTETLAVVRRTQPAAMLTGPEAGWSGPMAGSGRAAADVPPGLPEAGGRGLSAALARYGVMDEAERARLSAEAAAFDQHMLTNPPLPRGYGVLVDLAVDGLLAVEVAAADDELPPLLQGLPWTAKGVVGYHVRWEPLLIEELEAERPSLEHRVARGRAAPQLQAVARSLHAAVGQEIADEAGFLVDPADL</sequence>
<protein>
    <submittedName>
        <fullName evidence="1">Uncharacterized protein</fullName>
    </submittedName>
</protein>
<dbReference type="RefSeq" id="WP_289454697.1">
    <property type="nucleotide sequence ID" value="NZ_JAUCGQ010000001.1"/>
</dbReference>
<evidence type="ECO:0000313" key="1">
    <source>
        <dbReference type="EMBL" id="MDM7854876.1"/>
    </source>
</evidence>
<evidence type="ECO:0000313" key="2">
    <source>
        <dbReference type="Proteomes" id="UP001529338"/>
    </source>
</evidence>
<dbReference type="EMBL" id="JAUCGQ010000001">
    <property type="protein sequence ID" value="MDM7854876.1"/>
    <property type="molecule type" value="Genomic_DNA"/>
</dbReference>
<accession>A0ABT7SFB6</accession>
<gene>
    <name evidence="1" type="ORF">QRT04_08025</name>
</gene>